<dbReference type="Proteomes" id="UP001066276">
    <property type="component" value="Chromosome 4_1"/>
</dbReference>
<name>A0AAV7SZW1_PLEWA</name>
<reference evidence="2" key="1">
    <citation type="journal article" date="2022" name="bioRxiv">
        <title>Sequencing and chromosome-scale assembly of the giantPleurodeles waltlgenome.</title>
        <authorList>
            <person name="Brown T."/>
            <person name="Elewa A."/>
            <person name="Iarovenko S."/>
            <person name="Subramanian E."/>
            <person name="Araus A.J."/>
            <person name="Petzold A."/>
            <person name="Susuki M."/>
            <person name="Suzuki K.-i.T."/>
            <person name="Hayashi T."/>
            <person name="Toyoda A."/>
            <person name="Oliveira C."/>
            <person name="Osipova E."/>
            <person name="Leigh N.D."/>
            <person name="Simon A."/>
            <person name="Yun M.H."/>
        </authorList>
    </citation>
    <scope>NUCLEOTIDE SEQUENCE</scope>
    <source>
        <strain evidence="2">20211129_DDA</strain>
        <tissue evidence="2">Liver</tissue>
    </source>
</reference>
<sequence length="70" mass="7415">MCQTDHNTILCCAAGRCSASRSNCGGSRGSPRPGRGGSRDPGQGSRRPRRAFSPSGDPELGCGYRYARRV</sequence>
<evidence type="ECO:0000313" key="2">
    <source>
        <dbReference type="EMBL" id="KAJ1169382.1"/>
    </source>
</evidence>
<proteinExistence type="predicted"/>
<evidence type="ECO:0000256" key="1">
    <source>
        <dbReference type="SAM" id="MobiDB-lite"/>
    </source>
</evidence>
<protein>
    <submittedName>
        <fullName evidence="2">Uncharacterized protein</fullName>
    </submittedName>
</protein>
<dbReference type="EMBL" id="JANPWB010000007">
    <property type="protein sequence ID" value="KAJ1169382.1"/>
    <property type="molecule type" value="Genomic_DNA"/>
</dbReference>
<gene>
    <name evidence="2" type="ORF">NDU88_001275</name>
</gene>
<organism evidence="2 3">
    <name type="scientific">Pleurodeles waltl</name>
    <name type="common">Iberian ribbed newt</name>
    <dbReference type="NCBI Taxonomy" id="8319"/>
    <lineage>
        <taxon>Eukaryota</taxon>
        <taxon>Metazoa</taxon>
        <taxon>Chordata</taxon>
        <taxon>Craniata</taxon>
        <taxon>Vertebrata</taxon>
        <taxon>Euteleostomi</taxon>
        <taxon>Amphibia</taxon>
        <taxon>Batrachia</taxon>
        <taxon>Caudata</taxon>
        <taxon>Salamandroidea</taxon>
        <taxon>Salamandridae</taxon>
        <taxon>Pleurodelinae</taxon>
        <taxon>Pleurodeles</taxon>
    </lineage>
</organism>
<comment type="caution">
    <text evidence="2">The sequence shown here is derived from an EMBL/GenBank/DDBJ whole genome shotgun (WGS) entry which is preliminary data.</text>
</comment>
<keyword evidence="3" id="KW-1185">Reference proteome</keyword>
<evidence type="ECO:0000313" key="3">
    <source>
        <dbReference type="Proteomes" id="UP001066276"/>
    </source>
</evidence>
<feature type="region of interest" description="Disordered" evidence="1">
    <location>
        <begin position="18"/>
        <end position="62"/>
    </location>
</feature>
<feature type="compositionally biased region" description="Low complexity" evidence="1">
    <location>
        <begin position="18"/>
        <end position="33"/>
    </location>
</feature>
<dbReference type="AlphaFoldDB" id="A0AAV7SZW1"/>
<accession>A0AAV7SZW1</accession>